<keyword evidence="5 7" id="KW-1133">Transmembrane helix</keyword>
<dbReference type="RefSeq" id="WP_040201368.1">
    <property type="nucleotide sequence ID" value="NZ_CP010311.1"/>
</dbReference>
<dbReference type="Pfam" id="PF03916">
    <property type="entry name" value="NrfD"/>
    <property type="match status" value="1"/>
</dbReference>
<evidence type="ECO:0000313" key="8">
    <source>
        <dbReference type="EMBL" id="AJF07460.1"/>
    </source>
</evidence>
<feature type="transmembrane region" description="Helical" evidence="7">
    <location>
        <begin position="187"/>
        <end position="212"/>
    </location>
</feature>
<evidence type="ECO:0000313" key="9">
    <source>
        <dbReference type="Proteomes" id="UP000035036"/>
    </source>
</evidence>
<dbReference type="InterPro" id="IPR005614">
    <property type="entry name" value="NrfD-like"/>
</dbReference>
<dbReference type="PANTHER" id="PTHR30074">
    <property type="entry name" value="FORMATE DEHYDROGENASE, NITRATE-INDUCIBLE, CYTOCHROME B556 FDN SUBUNIT"/>
    <property type="match status" value="1"/>
</dbReference>
<gene>
    <name evidence="8" type="ORF">GSUB_14125</name>
</gene>
<keyword evidence="6 7" id="KW-0472">Membrane</keyword>
<dbReference type="PANTHER" id="PTHR30074:SF4">
    <property type="entry name" value="NI_FE-HYDROGENASE 2 B-TYPE CYTOCHROME SUBUNIT-RELATED"/>
    <property type="match status" value="1"/>
</dbReference>
<dbReference type="OrthoDB" id="5440262at2"/>
<feature type="transmembrane region" description="Helical" evidence="7">
    <location>
        <begin position="224"/>
        <end position="243"/>
    </location>
</feature>
<dbReference type="InterPro" id="IPR051817">
    <property type="entry name" value="FDH_cytochrome_b556_subunit"/>
</dbReference>
<dbReference type="GO" id="GO:0009061">
    <property type="term" value="P:anaerobic respiration"/>
    <property type="evidence" value="ECO:0007669"/>
    <property type="project" value="TreeGrafter"/>
</dbReference>
<name>A0A0B5FTG2_9BACT</name>
<accession>A0A0B5FTG2</accession>
<reference evidence="8 9" key="1">
    <citation type="journal article" date="2015" name="Genome Announc.">
        <title>Genomes of Geoalkalibacter ferrihydriticus Z-0531T and Geoalkalibacter subterraneus Red1T, Two Haloalkaliphilic Metal-Reducing Deltaproteobacteria.</title>
        <authorList>
            <person name="Badalamenti J.P."/>
            <person name="Krajmalnik-Brown R."/>
            <person name="Torres C.I."/>
            <person name="Bond D.R."/>
        </authorList>
    </citation>
    <scope>NUCLEOTIDE SEQUENCE [LARGE SCALE GENOMIC DNA]</scope>
    <source>
        <strain evidence="8 9">Red1</strain>
    </source>
</reference>
<keyword evidence="9" id="KW-1185">Reference proteome</keyword>
<protein>
    <recommendedName>
        <fullName evidence="10">Hydrogenase</fullName>
    </recommendedName>
</protein>
<dbReference type="KEGG" id="gsb:GSUB_14125"/>
<organism evidence="8 9">
    <name type="scientific">Geoalkalibacter subterraneus</name>
    <dbReference type="NCBI Taxonomy" id="483547"/>
    <lineage>
        <taxon>Bacteria</taxon>
        <taxon>Pseudomonadati</taxon>
        <taxon>Thermodesulfobacteriota</taxon>
        <taxon>Desulfuromonadia</taxon>
        <taxon>Desulfuromonadales</taxon>
        <taxon>Geoalkalibacteraceae</taxon>
        <taxon>Geoalkalibacter</taxon>
    </lineage>
</organism>
<evidence type="ECO:0000256" key="1">
    <source>
        <dbReference type="ARBA" id="ARBA00004651"/>
    </source>
</evidence>
<evidence type="ECO:0008006" key="10">
    <source>
        <dbReference type="Google" id="ProtNLM"/>
    </source>
</evidence>
<feature type="transmembrane region" description="Helical" evidence="7">
    <location>
        <begin position="12"/>
        <end position="33"/>
    </location>
</feature>
<feature type="transmembrane region" description="Helical" evidence="7">
    <location>
        <begin position="91"/>
        <end position="108"/>
    </location>
</feature>
<feature type="transmembrane region" description="Helical" evidence="7">
    <location>
        <begin position="53"/>
        <end position="79"/>
    </location>
</feature>
<evidence type="ECO:0000256" key="7">
    <source>
        <dbReference type="SAM" id="Phobius"/>
    </source>
</evidence>
<feature type="transmembrane region" description="Helical" evidence="7">
    <location>
        <begin position="357"/>
        <end position="380"/>
    </location>
</feature>
<keyword evidence="4 7" id="KW-0812">Transmembrane</keyword>
<dbReference type="HOGENOM" id="CLU_049007_0_0_7"/>
<evidence type="ECO:0000256" key="6">
    <source>
        <dbReference type="ARBA" id="ARBA00023136"/>
    </source>
</evidence>
<dbReference type="STRING" id="483547.GSUB_14125"/>
<dbReference type="AlphaFoldDB" id="A0A0B5FTG2"/>
<dbReference type="GO" id="GO:0005886">
    <property type="term" value="C:plasma membrane"/>
    <property type="evidence" value="ECO:0007669"/>
    <property type="project" value="UniProtKB-SubCell"/>
</dbReference>
<dbReference type="Proteomes" id="UP000035036">
    <property type="component" value="Chromosome"/>
</dbReference>
<evidence type="ECO:0000256" key="5">
    <source>
        <dbReference type="ARBA" id="ARBA00022989"/>
    </source>
</evidence>
<feature type="transmembrane region" description="Helical" evidence="7">
    <location>
        <begin position="264"/>
        <end position="285"/>
    </location>
</feature>
<dbReference type="EMBL" id="CP010311">
    <property type="protein sequence ID" value="AJF07460.1"/>
    <property type="molecule type" value="Genomic_DNA"/>
</dbReference>
<feature type="transmembrane region" description="Helical" evidence="7">
    <location>
        <begin position="327"/>
        <end position="351"/>
    </location>
</feature>
<evidence type="ECO:0000256" key="2">
    <source>
        <dbReference type="ARBA" id="ARBA00008929"/>
    </source>
</evidence>
<proteinExistence type="inferred from homology"/>
<sequence length="394" mass="44541">MSSEAAPLHHKFFTFNVFVLISFMAFGVFFAYFRFFEGFESVTNLNPAYPFGLWIGFDVACGVALAAGGFTTAAIVEIFGRDQYHSLVRPAILTAFIGYFLVGLAVFFDLGKYWNIWHALVYWNGTSVMFEVAWCVMLYLTVLGIENVPVVVEQYKDNVNLPGPLARLNGVVNWFLHRADWFCNRTLVFFVIAGVVLSFGHQSSLGTMMLIAPYKLHELWYTPMSPLLFLTSAVSVGIPMVIFEGTLATKFFNRKPETELLSRFARYIPLFLGTYLLLRVGDLAYRGVLPSAFDGSLEGNAFLLEFALFAVPYFMLKQRRVRKNARLLFLCSLSVISAVVLNRFNVFIIGMDMGPEWNYFPSVGEFGVTFAFVAFGVLLYKIGVNYLPILEEQH</sequence>
<comment type="similarity">
    <text evidence="2">Belongs to the NrfD family.</text>
</comment>
<comment type="subcellular location">
    <subcellularLocation>
        <location evidence="1">Cell membrane</location>
        <topology evidence="1">Multi-pass membrane protein</topology>
    </subcellularLocation>
</comment>
<feature type="transmembrane region" description="Helical" evidence="7">
    <location>
        <begin position="297"/>
        <end position="315"/>
    </location>
</feature>
<keyword evidence="3" id="KW-1003">Cell membrane</keyword>
<evidence type="ECO:0000256" key="4">
    <source>
        <dbReference type="ARBA" id="ARBA00022692"/>
    </source>
</evidence>
<evidence type="ECO:0000256" key="3">
    <source>
        <dbReference type="ARBA" id="ARBA00022475"/>
    </source>
</evidence>